<dbReference type="PROSITE" id="PS50262">
    <property type="entry name" value="G_PROTEIN_RECEP_F1_2"/>
    <property type="match status" value="1"/>
</dbReference>
<feature type="transmembrane region" description="Helical" evidence="6">
    <location>
        <begin position="127"/>
        <end position="147"/>
    </location>
</feature>
<dbReference type="AlphaFoldDB" id="A0AAE9D2U0"/>
<evidence type="ECO:0000256" key="6">
    <source>
        <dbReference type="SAM" id="Phobius"/>
    </source>
</evidence>
<keyword evidence="4 6" id="KW-1133">Transmembrane helix</keyword>
<keyword evidence="3 6" id="KW-0812">Transmembrane</keyword>
<dbReference type="PANTHER" id="PTHR22945">
    <property type="entry name" value="SERPENTINE RECEPTOR, CLASS D DELTA"/>
    <property type="match status" value="1"/>
</dbReference>
<proteinExistence type="inferred from homology"/>
<evidence type="ECO:0000256" key="3">
    <source>
        <dbReference type="ARBA" id="ARBA00022692"/>
    </source>
</evidence>
<evidence type="ECO:0000256" key="1">
    <source>
        <dbReference type="ARBA" id="ARBA00004141"/>
    </source>
</evidence>
<evidence type="ECO:0000313" key="8">
    <source>
        <dbReference type="EMBL" id="ULT92256.1"/>
    </source>
</evidence>
<dbReference type="SUPFAM" id="SSF81321">
    <property type="entry name" value="Family A G protein-coupled receptor-like"/>
    <property type="match status" value="1"/>
</dbReference>
<comment type="similarity">
    <text evidence="2">Belongs to the nematode receptor-like protein srd family.</text>
</comment>
<evidence type="ECO:0000259" key="7">
    <source>
        <dbReference type="PROSITE" id="PS50262"/>
    </source>
</evidence>
<dbReference type="Gene3D" id="1.20.1070.10">
    <property type="entry name" value="Rhodopsin 7-helix transmembrane proteins"/>
    <property type="match status" value="1"/>
</dbReference>
<evidence type="ECO:0000256" key="2">
    <source>
        <dbReference type="ARBA" id="ARBA00009166"/>
    </source>
</evidence>
<keyword evidence="5 6" id="KW-0472">Membrane</keyword>
<evidence type="ECO:0000256" key="5">
    <source>
        <dbReference type="ARBA" id="ARBA00023136"/>
    </source>
</evidence>
<feature type="transmembrane region" description="Helical" evidence="6">
    <location>
        <begin position="95"/>
        <end position="115"/>
    </location>
</feature>
<dbReference type="InterPro" id="IPR050920">
    <property type="entry name" value="Nematode_rcpt-like_delta"/>
</dbReference>
<feature type="transmembrane region" description="Helical" evidence="6">
    <location>
        <begin position="271"/>
        <end position="291"/>
    </location>
</feature>
<feature type="transmembrane region" description="Helical" evidence="6">
    <location>
        <begin position="6"/>
        <end position="29"/>
    </location>
</feature>
<feature type="domain" description="G-protein coupled receptors family 1 profile" evidence="7">
    <location>
        <begin position="20"/>
        <end position="123"/>
    </location>
</feature>
<gene>
    <name evidence="8" type="ORF">L3Y34_009779</name>
</gene>
<name>A0AAE9D2U0_CAEBR</name>
<comment type="subcellular location">
    <subcellularLocation>
        <location evidence="1">Membrane</location>
        <topology evidence="1">Multi-pass membrane protein</topology>
    </subcellularLocation>
</comment>
<feature type="transmembrane region" description="Helical" evidence="6">
    <location>
        <begin position="239"/>
        <end position="259"/>
    </location>
</feature>
<dbReference type="InterPro" id="IPR019421">
    <property type="entry name" value="7TM_GPCR_serpentine_rcpt_Srd"/>
</dbReference>
<dbReference type="EMBL" id="CP090895">
    <property type="protein sequence ID" value="ULT92256.1"/>
    <property type="molecule type" value="Genomic_DNA"/>
</dbReference>
<dbReference type="PANTHER" id="PTHR22945:SF40">
    <property type="entry name" value="SERPENTINE RECEPTOR, CLASS D (DELTA)-RELATED"/>
    <property type="match status" value="1"/>
</dbReference>
<sequence length="326" mass="38079">MLYEIFHFWHIMIGVIGCCANLLLCYVAVQKTPPATRSYAILIINFAVTDFLECFLDLFIMLRFVITPFNVTLIYVYHGWCQYTGPLSCKIGLSLFYHCFPHTTWSLLLSFSYRYYILHKSPLSRKWLILIVFIIYTPSLFQAIIYWPTVVDREEILPLATKFFPEYHLESEKSGILGGITTINEFASIYVIIHMAVPIFPIYVSMFVLRYKIVKKLMEQATMLSADAKASHNQILKCLIIQAFIPSLLMIGVTCYILSQLGLITHPFIEYLIFASICTMPMLSPFTYLVYIRPYRTFCMKLLHLQRRHRRYPNTDSNAYYSITRS</sequence>
<dbReference type="Proteomes" id="UP000827892">
    <property type="component" value="Chromosome V"/>
</dbReference>
<accession>A0AAE9D2U0</accession>
<dbReference type="InterPro" id="IPR017452">
    <property type="entry name" value="GPCR_Rhodpsn_7TM"/>
</dbReference>
<evidence type="ECO:0000313" key="9">
    <source>
        <dbReference type="Proteomes" id="UP000827892"/>
    </source>
</evidence>
<organism evidence="8 9">
    <name type="scientific">Caenorhabditis briggsae</name>
    <dbReference type="NCBI Taxonomy" id="6238"/>
    <lineage>
        <taxon>Eukaryota</taxon>
        <taxon>Metazoa</taxon>
        <taxon>Ecdysozoa</taxon>
        <taxon>Nematoda</taxon>
        <taxon>Chromadorea</taxon>
        <taxon>Rhabditida</taxon>
        <taxon>Rhabditina</taxon>
        <taxon>Rhabditomorpha</taxon>
        <taxon>Rhabditoidea</taxon>
        <taxon>Rhabditidae</taxon>
        <taxon>Peloderinae</taxon>
        <taxon>Caenorhabditis</taxon>
    </lineage>
</organism>
<evidence type="ECO:0000256" key="4">
    <source>
        <dbReference type="ARBA" id="ARBA00022989"/>
    </source>
</evidence>
<feature type="transmembrane region" description="Helical" evidence="6">
    <location>
        <begin position="41"/>
        <end position="66"/>
    </location>
</feature>
<dbReference type="GO" id="GO:0016020">
    <property type="term" value="C:membrane"/>
    <property type="evidence" value="ECO:0007669"/>
    <property type="project" value="UniProtKB-SubCell"/>
</dbReference>
<reference evidence="8 9" key="1">
    <citation type="submission" date="2022-02" db="EMBL/GenBank/DDBJ databases">
        <title>Chromosome-level reference genomes for two strains of Caenorhabditis briggsae: an improved platform for comparative genomics.</title>
        <authorList>
            <person name="Stevens L."/>
            <person name="Andersen E.C."/>
        </authorList>
    </citation>
    <scope>NUCLEOTIDE SEQUENCE [LARGE SCALE GENOMIC DNA]</scope>
    <source>
        <strain evidence="8">QX1410_ONT</strain>
        <tissue evidence="8">Whole-organism</tissue>
    </source>
</reference>
<protein>
    <recommendedName>
        <fullName evidence="7">G-protein coupled receptors family 1 profile domain-containing protein</fullName>
    </recommendedName>
</protein>
<feature type="transmembrane region" description="Helical" evidence="6">
    <location>
        <begin position="187"/>
        <end position="209"/>
    </location>
</feature>
<dbReference type="Pfam" id="PF10317">
    <property type="entry name" value="7TM_GPCR_Srd"/>
    <property type="match status" value="1"/>
</dbReference>